<feature type="transmembrane region" description="Helical" evidence="1">
    <location>
        <begin position="155"/>
        <end position="175"/>
    </location>
</feature>
<dbReference type="Proteomes" id="UP000295504">
    <property type="component" value="Unassembled WGS sequence"/>
</dbReference>
<feature type="transmembrane region" description="Helical" evidence="1">
    <location>
        <begin position="261"/>
        <end position="280"/>
    </location>
</feature>
<reference evidence="2 3" key="1">
    <citation type="submission" date="2019-03" db="EMBL/GenBank/DDBJ databases">
        <title>Genomic Encyclopedia of Type Strains, Phase IV (KMG-IV): sequencing the most valuable type-strain genomes for metagenomic binning, comparative biology and taxonomic classification.</title>
        <authorList>
            <person name="Goeker M."/>
        </authorList>
    </citation>
    <scope>NUCLEOTIDE SEQUENCE [LARGE SCALE GENOMIC DNA]</scope>
    <source>
        <strain evidence="2 3">DSM 100013</strain>
    </source>
</reference>
<feature type="transmembrane region" description="Helical" evidence="1">
    <location>
        <begin position="227"/>
        <end position="249"/>
    </location>
</feature>
<keyword evidence="1" id="KW-0472">Membrane</keyword>
<evidence type="ECO:0000313" key="3">
    <source>
        <dbReference type="Proteomes" id="UP000295504"/>
    </source>
</evidence>
<organism evidence="2 3">
    <name type="scientific">Serpentinicella alkaliphila</name>
    <dbReference type="NCBI Taxonomy" id="1734049"/>
    <lineage>
        <taxon>Bacteria</taxon>
        <taxon>Bacillati</taxon>
        <taxon>Bacillota</taxon>
        <taxon>Clostridia</taxon>
        <taxon>Peptostreptococcales</taxon>
        <taxon>Natronincolaceae</taxon>
        <taxon>Serpentinicella</taxon>
    </lineage>
</organism>
<dbReference type="OrthoDB" id="3260635at2"/>
<evidence type="ECO:0000256" key="1">
    <source>
        <dbReference type="SAM" id="Phobius"/>
    </source>
</evidence>
<keyword evidence="1" id="KW-0812">Transmembrane</keyword>
<dbReference type="AlphaFoldDB" id="A0A4V6NS59"/>
<feature type="transmembrane region" description="Helical" evidence="1">
    <location>
        <begin position="121"/>
        <end position="143"/>
    </location>
</feature>
<evidence type="ECO:0000313" key="2">
    <source>
        <dbReference type="EMBL" id="TCP93283.1"/>
    </source>
</evidence>
<feature type="transmembrane region" description="Helical" evidence="1">
    <location>
        <begin position="95"/>
        <end position="115"/>
    </location>
</feature>
<protein>
    <submittedName>
        <fullName evidence="2">Uncharacterized protein</fullName>
    </submittedName>
</protein>
<dbReference type="EMBL" id="SLYC01000085">
    <property type="protein sequence ID" value="TCP93283.1"/>
    <property type="molecule type" value="Genomic_DNA"/>
</dbReference>
<feature type="transmembrane region" description="Helical" evidence="1">
    <location>
        <begin position="7"/>
        <end position="27"/>
    </location>
</feature>
<dbReference type="RefSeq" id="WP_132849877.1">
    <property type="nucleotide sequence ID" value="NZ_CP058648.1"/>
</dbReference>
<keyword evidence="1" id="KW-1133">Transmembrane helix</keyword>
<feature type="transmembrane region" description="Helical" evidence="1">
    <location>
        <begin position="195"/>
        <end position="220"/>
    </location>
</feature>
<proteinExistence type="predicted"/>
<keyword evidence="3" id="KW-1185">Reference proteome</keyword>
<accession>A0A4V6NS59</accession>
<comment type="caution">
    <text evidence="2">The sequence shown here is derived from an EMBL/GenBank/DDBJ whole genome shotgun (WGS) entry which is preliminary data.</text>
</comment>
<gene>
    <name evidence="2" type="ORF">EDD79_10854</name>
</gene>
<feature type="transmembrane region" description="Helical" evidence="1">
    <location>
        <begin position="69"/>
        <end position="88"/>
    </location>
</feature>
<sequence>MKSSKSIIILVTSIILLGIVATTVGIFSSSGPGPIEFESIHGNIVTMYGKGIYKYMSSTAAPQGIAQDYVTLTIGIPLLIASLILAIKGSIRGKILLTGTLGYFLVTYLFYLVMAMYNQLFLVYVALTFASFYSFLICILSFRYNDLNTMFKKELPVKFIGGFLITNSIAIGFLWLSRIVGPLLKGTYPIELEHYTTLIVQGLDLSILLPAAFLSGLLIIKKDKLGYLFAPIYIVFLSILMTSLTGKILGQLLIGVDVGPVIYIIPSINLISWVCTVLFLRKVNNQEILLKKIV</sequence>
<name>A0A4V6NS59_9FIRM</name>